<name>A0ABW5FUI4_9PSEU</name>
<keyword evidence="5" id="KW-1185">Reference proteome</keyword>
<dbReference type="Gene3D" id="3.40.630.30">
    <property type="match status" value="1"/>
</dbReference>
<feature type="domain" description="N-acetyltransferase" evidence="3">
    <location>
        <begin position="1"/>
        <end position="142"/>
    </location>
</feature>
<dbReference type="Proteomes" id="UP001597417">
    <property type="component" value="Unassembled WGS sequence"/>
</dbReference>
<reference evidence="5" key="1">
    <citation type="journal article" date="2019" name="Int. J. Syst. Evol. Microbiol.">
        <title>The Global Catalogue of Microorganisms (GCM) 10K type strain sequencing project: providing services to taxonomists for standard genome sequencing and annotation.</title>
        <authorList>
            <consortium name="The Broad Institute Genomics Platform"/>
            <consortium name="The Broad Institute Genome Sequencing Center for Infectious Disease"/>
            <person name="Wu L."/>
            <person name="Ma J."/>
        </authorList>
    </citation>
    <scope>NUCLEOTIDE SEQUENCE [LARGE SCALE GENOMIC DNA]</scope>
    <source>
        <strain evidence="5">CGMCC 4.7645</strain>
    </source>
</reference>
<dbReference type="SUPFAM" id="SSF55729">
    <property type="entry name" value="Acyl-CoA N-acyltransferases (Nat)"/>
    <property type="match status" value="1"/>
</dbReference>
<evidence type="ECO:0000256" key="1">
    <source>
        <dbReference type="ARBA" id="ARBA00022679"/>
    </source>
</evidence>
<dbReference type="GO" id="GO:0016746">
    <property type="term" value="F:acyltransferase activity"/>
    <property type="evidence" value="ECO:0007669"/>
    <property type="project" value="UniProtKB-KW"/>
</dbReference>
<gene>
    <name evidence="4" type="ORF">ACFSXZ_20365</name>
</gene>
<proteinExistence type="predicted"/>
<dbReference type="InterPro" id="IPR000182">
    <property type="entry name" value="GNAT_dom"/>
</dbReference>
<comment type="caution">
    <text evidence="4">The sequence shown here is derived from an EMBL/GenBank/DDBJ whole genome shotgun (WGS) entry which is preliminary data.</text>
</comment>
<dbReference type="PROSITE" id="PS51186">
    <property type="entry name" value="GNAT"/>
    <property type="match status" value="1"/>
</dbReference>
<evidence type="ECO:0000313" key="5">
    <source>
        <dbReference type="Proteomes" id="UP001597417"/>
    </source>
</evidence>
<organism evidence="4 5">
    <name type="scientific">Amycolatopsis pigmentata</name>
    <dbReference type="NCBI Taxonomy" id="450801"/>
    <lineage>
        <taxon>Bacteria</taxon>
        <taxon>Bacillati</taxon>
        <taxon>Actinomycetota</taxon>
        <taxon>Actinomycetes</taxon>
        <taxon>Pseudonocardiales</taxon>
        <taxon>Pseudonocardiaceae</taxon>
        <taxon>Amycolatopsis</taxon>
    </lineage>
</organism>
<dbReference type="EC" id="2.3.-.-" evidence="4"/>
<sequence>MLIRQAELDDAGAVFALLRQFATSHRPHRPDFEKNYELLLAESAYDGTDLLVADDDGTLIGYALATRFLVLHANGPICQLNELTVAGEHRGNGVGRQLVEAIIGRARMTGAVEITVPTRRAAGYYRRFGFEETATLLKLSLA</sequence>
<accession>A0ABW5FUI4</accession>
<dbReference type="InterPro" id="IPR016181">
    <property type="entry name" value="Acyl_CoA_acyltransferase"/>
</dbReference>
<evidence type="ECO:0000313" key="4">
    <source>
        <dbReference type="EMBL" id="MFD2418683.1"/>
    </source>
</evidence>
<dbReference type="CDD" id="cd04301">
    <property type="entry name" value="NAT_SF"/>
    <property type="match status" value="1"/>
</dbReference>
<evidence type="ECO:0000256" key="2">
    <source>
        <dbReference type="ARBA" id="ARBA00023315"/>
    </source>
</evidence>
<keyword evidence="2 4" id="KW-0012">Acyltransferase</keyword>
<evidence type="ECO:0000259" key="3">
    <source>
        <dbReference type="PROSITE" id="PS51186"/>
    </source>
</evidence>
<dbReference type="Pfam" id="PF13508">
    <property type="entry name" value="Acetyltransf_7"/>
    <property type="match status" value="1"/>
</dbReference>
<keyword evidence="1 4" id="KW-0808">Transferase</keyword>
<dbReference type="PANTHER" id="PTHR43877">
    <property type="entry name" value="AMINOALKYLPHOSPHONATE N-ACETYLTRANSFERASE-RELATED-RELATED"/>
    <property type="match status" value="1"/>
</dbReference>
<dbReference type="RefSeq" id="WP_378266690.1">
    <property type="nucleotide sequence ID" value="NZ_JBHUKR010000009.1"/>
</dbReference>
<dbReference type="InterPro" id="IPR050832">
    <property type="entry name" value="Bact_Acetyltransf"/>
</dbReference>
<dbReference type="EMBL" id="JBHUKR010000009">
    <property type="protein sequence ID" value="MFD2418683.1"/>
    <property type="molecule type" value="Genomic_DNA"/>
</dbReference>
<protein>
    <submittedName>
        <fullName evidence="4">GNAT family N-acetyltransferase</fullName>
        <ecNumber evidence="4">2.3.-.-</ecNumber>
    </submittedName>
</protein>